<dbReference type="EMBL" id="PVUE01000021">
    <property type="protein sequence ID" value="PRZ36609.1"/>
    <property type="molecule type" value="Genomic_DNA"/>
</dbReference>
<dbReference type="InterPro" id="IPR002925">
    <property type="entry name" value="Dienelactn_hydro"/>
</dbReference>
<reference evidence="2 3" key="1">
    <citation type="submission" date="2018-03" db="EMBL/GenBank/DDBJ databases">
        <title>Genomic Encyclopedia of Archaeal and Bacterial Type Strains, Phase II (KMG-II): from individual species to whole genera.</title>
        <authorList>
            <person name="Goeker M."/>
        </authorList>
    </citation>
    <scope>NUCLEOTIDE SEQUENCE [LARGE SCALE GENOMIC DNA]</scope>
    <source>
        <strain evidence="2 3">DSM 100065</strain>
    </source>
</reference>
<sequence length="234" mass="24532">MCDVRRATSAGGVPLTVCAPSHAVRRGVVVLHEIWGVTPSIGAVTRRLAGAGYAVAAPHLYHRQDSPIPARERVNDALRLRRTLTASGIDSDVRGAIDYLAAAGATKVGVLGFSMGGTIALWAAAHAPIDAAVSMYGGGIARTRWRGIDSGTALAADLRVPWLGLYGDGDSTIPVAQVERLRTALSESSVDAQVVRYPGVGHGFVLDPLATDCVPAEAEDAWRRTVEFFGSHLG</sequence>
<dbReference type="Proteomes" id="UP000237752">
    <property type="component" value="Unassembled WGS sequence"/>
</dbReference>
<organism evidence="2 3">
    <name type="scientific">Antricoccus suffuscus</name>
    <dbReference type="NCBI Taxonomy" id="1629062"/>
    <lineage>
        <taxon>Bacteria</taxon>
        <taxon>Bacillati</taxon>
        <taxon>Actinomycetota</taxon>
        <taxon>Actinomycetes</taxon>
        <taxon>Geodermatophilales</taxon>
        <taxon>Antricoccaceae</taxon>
        <taxon>Antricoccus</taxon>
    </lineage>
</organism>
<comment type="caution">
    <text evidence="2">The sequence shown here is derived from an EMBL/GenBank/DDBJ whole genome shotgun (WGS) entry which is preliminary data.</text>
</comment>
<dbReference type="RefSeq" id="WP_170111165.1">
    <property type="nucleotide sequence ID" value="NZ_PVUE01000021.1"/>
</dbReference>
<proteinExistence type="predicted"/>
<keyword evidence="3" id="KW-1185">Reference proteome</keyword>
<dbReference type="PANTHER" id="PTHR46623">
    <property type="entry name" value="CARBOXYMETHYLENEBUTENOLIDASE-RELATED"/>
    <property type="match status" value="1"/>
</dbReference>
<dbReference type="PANTHER" id="PTHR46623:SF6">
    <property type="entry name" value="ALPHA_BETA-HYDROLASES SUPERFAMILY PROTEIN"/>
    <property type="match status" value="1"/>
</dbReference>
<gene>
    <name evidence="2" type="ORF">CLV47_12145</name>
</gene>
<dbReference type="GO" id="GO:0016787">
    <property type="term" value="F:hydrolase activity"/>
    <property type="evidence" value="ECO:0007669"/>
    <property type="project" value="InterPro"/>
</dbReference>
<accession>A0A2T0ZJU5</accession>
<dbReference type="InterPro" id="IPR051049">
    <property type="entry name" value="Dienelactone_hydrolase-like"/>
</dbReference>
<dbReference type="SUPFAM" id="SSF53474">
    <property type="entry name" value="alpha/beta-Hydrolases"/>
    <property type="match status" value="1"/>
</dbReference>
<dbReference type="Gene3D" id="3.40.50.1820">
    <property type="entry name" value="alpha/beta hydrolase"/>
    <property type="match status" value="1"/>
</dbReference>
<name>A0A2T0ZJU5_9ACTN</name>
<dbReference type="Pfam" id="PF01738">
    <property type="entry name" value="DLH"/>
    <property type="match status" value="1"/>
</dbReference>
<evidence type="ECO:0000313" key="3">
    <source>
        <dbReference type="Proteomes" id="UP000237752"/>
    </source>
</evidence>
<evidence type="ECO:0000259" key="1">
    <source>
        <dbReference type="Pfam" id="PF01738"/>
    </source>
</evidence>
<evidence type="ECO:0000313" key="2">
    <source>
        <dbReference type="EMBL" id="PRZ36609.1"/>
    </source>
</evidence>
<protein>
    <submittedName>
        <fullName evidence="2">Carboxymethylenebutenolidase</fullName>
    </submittedName>
</protein>
<dbReference type="AlphaFoldDB" id="A0A2T0ZJU5"/>
<feature type="domain" description="Dienelactone hydrolase" evidence="1">
    <location>
        <begin position="19"/>
        <end position="232"/>
    </location>
</feature>
<dbReference type="InterPro" id="IPR029058">
    <property type="entry name" value="AB_hydrolase_fold"/>
</dbReference>